<feature type="compositionally biased region" description="Basic residues" evidence="1">
    <location>
        <begin position="106"/>
        <end position="117"/>
    </location>
</feature>
<feature type="region of interest" description="Disordered" evidence="1">
    <location>
        <begin position="89"/>
        <end position="123"/>
    </location>
</feature>
<evidence type="ECO:0000256" key="1">
    <source>
        <dbReference type="SAM" id="MobiDB-lite"/>
    </source>
</evidence>
<accession>A0A6A5XN00</accession>
<proteinExistence type="predicted"/>
<evidence type="ECO:0000313" key="2">
    <source>
        <dbReference type="EMBL" id="KAF2014227.1"/>
    </source>
</evidence>
<protein>
    <submittedName>
        <fullName evidence="2">Uncharacterized protein</fullName>
    </submittedName>
</protein>
<gene>
    <name evidence="2" type="ORF">BU24DRAFT_463035</name>
</gene>
<keyword evidence="3" id="KW-1185">Reference proteome</keyword>
<dbReference type="AlphaFoldDB" id="A0A6A5XN00"/>
<organism evidence="2 3">
    <name type="scientific">Aaosphaeria arxii CBS 175.79</name>
    <dbReference type="NCBI Taxonomy" id="1450172"/>
    <lineage>
        <taxon>Eukaryota</taxon>
        <taxon>Fungi</taxon>
        <taxon>Dikarya</taxon>
        <taxon>Ascomycota</taxon>
        <taxon>Pezizomycotina</taxon>
        <taxon>Dothideomycetes</taxon>
        <taxon>Pleosporomycetidae</taxon>
        <taxon>Pleosporales</taxon>
        <taxon>Pleosporales incertae sedis</taxon>
        <taxon>Aaosphaeria</taxon>
    </lineage>
</organism>
<name>A0A6A5XN00_9PLEO</name>
<sequence>MTTNTPPITWGHELLIKPPNKTKRQLTETICRNAISEDLRFQQYAEMSIWVCLHTSKDPVLHITVRLKTSQQLLNGRQFVAHIYRPCEDMPPQIFGEDRDDEARSRRPRRHRYRRNRNAQQYR</sequence>
<dbReference type="RefSeq" id="XP_033382566.1">
    <property type="nucleotide sequence ID" value="XM_033532074.1"/>
</dbReference>
<dbReference type="EMBL" id="ML978070">
    <property type="protein sequence ID" value="KAF2014227.1"/>
    <property type="molecule type" value="Genomic_DNA"/>
</dbReference>
<dbReference type="Proteomes" id="UP000799778">
    <property type="component" value="Unassembled WGS sequence"/>
</dbReference>
<reference evidence="2" key="1">
    <citation type="journal article" date="2020" name="Stud. Mycol.">
        <title>101 Dothideomycetes genomes: a test case for predicting lifestyles and emergence of pathogens.</title>
        <authorList>
            <person name="Haridas S."/>
            <person name="Albert R."/>
            <person name="Binder M."/>
            <person name="Bloem J."/>
            <person name="Labutti K."/>
            <person name="Salamov A."/>
            <person name="Andreopoulos B."/>
            <person name="Baker S."/>
            <person name="Barry K."/>
            <person name="Bills G."/>
            <person name="Bluhm B."/>
            <person name="Cannon C."/>
            <person name="Castanera R."/>
            <person name="Culley D."/>
            <person name="Daum C."/>
            <person name="Ezra D."/>
            <person name="Gonzalez J."/>
            <person name="Henrissat B."/>
            <person name="Kuo A."/>
            <person name="Liang C."/>
            <person name="Lipzen A."/>
            <person name="Lutzoni F."/>
            <person name="Magnuson J."/>
            <person name="Mondo S."/>
            <person name="Nolan M."/>
            <person name="Ohm R."/>
            <person name="Pangilinan J."/>
            <person name="Park H.-J."/>
            <person name="Ramirez L."/>
            <person name="Alfaro M."/>
            <person name="Sun H."/>
            <person name="Tritt A."/>
            <person name="Yoshinaga Y."/>
            <person name="Zwiers L.-H."/>
            <person name="Turgeon B."/>
            <person name="Goodwin S."/>
            <person name="Spatafora J."/>
            <person name="Crous P."/>
            <person name="Grigoriev I."/>
        </authorList>
    </citation>
    <scope>NUCLEOTIDE SEQUENCE</scope>
    <source>
        <strain evidence="2">CBS 175.79</strain>
    </source>
</reference>
<evidence type="ECO:0000313" key="3">
    <source>
        <dbReference type="Proteomes" id="UP000799778"/>
    </source>
</evidence>
<dbReference type="GeneID" id="54289471"/>